<proteinExistence type="predicted"/>
<dbReference type="GO" id="GO:0006334">
    <property type="term" value="P:nucleosome assembly"/>
    <property type="evidence" value="ECO:0007669"/>
    <property type="project" value="TreeGrafter"/>
</dbReference>
<organism evidence="8 9">
    <name type="scientific">Hortaea werneckii</name>
    <name type="common">Black yeast</name>
    <name type="synonym">Cladosporium werneckii</name>
    <dbReference type="NCBI Taxonomy" id="91943"/>
    <lineage>
        <taxon>Eukaryota</taxon>
        <taxon>Fungi</taxon>
        <taxon>Dikarya</taxon>
        <taxon>Ascomycota</taxon>
        <taxon>Pezizomycotina</taxon>
        <taxon>Dothideomycetes</taxon>
        <taxon>Dothideomycetidae</taxon>
        <taxon>Mycosphaerellales</taxon>
        <taxon>Teratosphaeriaceae</taxon>
        <taxon>Hortaea</taxon>
    </lineage>
</organism>
<dbReference type="InterPro" id="IPR022043">
    <property type="entry name" value="CAF1A_DD"/>
</dbReference>
<evidence type="ECO:0000256" key="5">
    <source>
        <dbReference type="SAM" id="MobiDB-lite"/>
    </source>
</evidence>
<dbReference type="Pfam" id="PF21796">
    <property type="entry name" value="Cac1_C"/>
    <property type="match status" value="1"/>
</dbReference>
<dbReference type="Pfam" id="PF12253">
    <property type="entry name" value="CAF1A_dimeriz"/>
    <property type="match status" value="1"/>
</dbReference>
<protein>
    <recommendedName>
        <fullName evidence="10">Chromatin assembly factor 1 subunit A</fullName>
    </recommendedName>
</protein>
<dbReference type="InterPro" id="IPR048800">
    <property type="entry name" value="Cac1-like_C"/>
</dbReference>
<accession>A0A3M7FH76</accession>
<comment type="subcellular location">
    <subcellularLocation>
        <location evidence="1">Nucleus</location>
    </subcellularLocation>
</comment>
<feature type="compositionally biased region" description="Polar residues" evidence="5">
    <location>
        <begin position="51"/>
        <end position="69"/>
    </location>
</feature>
<dbReference type="GO" id="GO:0006281">
    <property type="term" value="P:DNA repair"/>
    <property type="evidence" value="ECO:0007669"/>
    <property type="project" value="UniProtKB-KW"/>
</dbReference>
<keyword evidence="2" id="KW-0227">DNA damage</keyword>
<dbReference type="PANTHER" id="PTHR15272:SF0">
    <property type="entry name" value="CHROMATIN ASSEMBLY FACTOR 1 SUBUNIT A"/>
    <property type="match status" value="1"/>
</dbReference>
<sequence length="675" mass="74601">MEEIDSSPVAPTSPNPLKRGAPDGNDTPGKKPLNLKGSQFAMPTPPDTEESSNSSPQHQDQNQTGQRQGSPAASSISSLSSVEIASEQGGVETDQPGKTNTNQPPAKRRKLTPSEKLEKQRAKEAKEKEKNEQKARKDEEKRVKDEEKRRKAEEREAKRREKDLEEQRKAEEKLKKERSQMRLGAFFGAKPTVTPTKRPLESGEGSSTRRKSLSLEPFDNIADQIRRSQSPAKGPQRNPQGEDAQPTPAKPTPAKPTPEKTKTVSDYRRHFLPYELPTHSTMAQTFSIPNPDDYAYWQGAFDDELKDPSFHEKVDLGLIEPTAVVDHMFKSDGAAGRGTRQYNIRTLVDHIQGTSSSPIDLTHDNSTARAPLLALQDVSRRYLHFSTDVRPPYFGTYTKIRSPRSTRRMMINPFSRTRTDTDYDYDSEAEWEEPEEGEDICGDDEDDAESLGDEDEMDAFLDDSEDSLKNKRKLITGDLQPTSTGLCWENEKAVTVQSIGDGGEILGAPKELQDMRIGCLLPNFSGCSIDPFSTEYWAGDMAAPPVPLGETPLTTQGTLAPVRPPLQERHSNGSSSQTLLVGAAEGEKGPITSSSATQGNKRGPKPQAKTLSKEDLDEFKEAVVGSPLGKVELCKGLKTRFPKMTMETIKEALSSQFAQVGSKKAEKKWVFVSAS</sequence>
<evidence type="ECO:0000256" key="4">
    <source>
        <dbReference type="ARBA" id="ARBA00023242"/>
    </source>
</evidence>
<dbReference type="GO" id="GO:0005634">
    <property type="term" value="C:nucleus"/>
    <property type="evidence" value="ECO:0007669"/>
    <property type="project" value="UniProtKB-SubCell"/>
</dbReference>
<dbReference type="Proteomes" id="UP000268823">
    <property type="component" value="Unassembled WGS sequence"/>
</dbReference>
<evidence type="ECO:0000259" key="6">
    <source>
        <dbReference type="Pfam" id="PF12253"/>
    </source>
</evidence>
<gene>
    <name evidence="8" type="ORF">D0861_05052</name>
</gene>
<evidence type="ECO:0000256" key="3">
    <source>
        <dbReference type="ARBA" id="ARBA00023204"/>
    </source>
</evidence>
<dbReference type="OrthoDB" id="79480at2759"/>
<dbReference type="GO" id="GO:0033186">
    <property type="term" value="C:CAF-1 complex"/>
    <property type="evidence" value="ECO:0007669"/>
    <property type="project" value="TreeGrafter"/>
</dbReference>
<dbReference type="AlphaFoldDB" id="A0A3M7FH76"/>
<reference evidence="8 9" key="1">
    <citation type="journal article" date="2018" name="BMC Genomics">
        <title>Genomic evidence for intraspecific hybridization in a clonal and extremely halotolerant yeast.</title>
        <authorList>
            <person name="Gostincar C."/>
            <person name="Stajich J.E."/>
            <person name="Zupancic J."/>
            <person name="Zalar P."/>
            <person name="Gunde-Cimerman N."/>
        </authorList>
    </citation>
    <scope>NUCLEOTIDE SEQUENCE [LARGE SCALE GENOMIC DNA]</scope>
    <source>
        <strain evidence="8 9">EXF-2788</strain>
    </source>
</reference>
<dbReference type="PANTHER" id="PTHR15272">
    <property type="entry name" value="CHROMATIN ASSEMBLY FACTOR 1 SUBUNIT A CAF-1 SUBUNIT A"/>
    <property type="match status" value="1"/>
</dbReference>
<feature type="region of interest" description="Disordered" evidence="5">
    <location>
        <begin position="1"/>
        <end position="264"/>
    </location>
</feature>
<feature type="compositionally biased region" description="Basic and acidic residues" evidence="5">
    <location>
        <begin position="112"/>
        <end position="180"/>
    </location>
</feature>
<feature type="domain" description="Chromatin assembly factor 1 subunit A dimerization" evidence="6">
    <location>
        <begin position="381"/>
        <end position="455"/>
    </location>
</feature>
<feature type="compositionally biased region" description="Low complexity" evidence="5">
    <location>
        <begin position="70"/>
        <end position="87"/>
    </location>
</feature>
<evidence type="ECO:0000256" key="2">
    <source>
        <dbReference type="ARBA" id="ARBA00022763"/>
    </source>
</evidence>
<dbReference type="EMBL" id="QWIR01000085">
    <property type="protein sequence ID" value="RMY88026.1"/>
    <property type="molecule type" value="Genomic_DNA"/>
</dbReference>
<name>A0A3M7FH76_HORWE</name>
<feature type="region of interest" description="Disordered" evidence="5">
    <location>
        <begin position="548"/>
        <end position="614"/>
    </location>
</feature>
<evidence type="ECO:0008006" key="10">
    <source>
        <dbReference type="Google" id="ProtNLM"/>
    </source>
</evidence>
<evidence type="ECO:0000259" key="7">
    <source>
        <dbReference type="Pfam" id="PF21796"/>
    </source>
</evidence>
<dbReference type="VEuPathDB" id="FungiDB:BTJ68_03178"/>
<evidence type="ECO:0000313" key="9">
    <source>
        <dbReference type="Proteomes" id="UP000268823"/>
    </source>
</evidence>
<feature type="compositionally biased region" description="Polar residues" evidence="5">
    <location>
        <begin position="591"/>
        <end position="600"/>
    </location>
</feature>
<evidence type="ECO:0000256" key="1">
    <source>
        <dbReference type="ARBA" id="ARBA00004123"/>
    </source>
</evidence>
<feature type="compositionally biased region" description="Acidic residues" evidence="5">
    <location>
        <begin position="422"/>
        <end position="451"/>
    </location>
</feature>
<evidence type="ECO:0000313" key="8">
    <source>
        <dbReference type="EMBL" id="RMY88026.1"/>
    </source>
</evidence>
<keyword evidence="4" id="KW-0539">Nucleus</keyword>
<feature type="domain" description="Chromatin assembly factor 1 subunit Cac1-like C-terminal" evidence="7">
    <location>
        <begin position="616"/>
        <end position="670"/>
    </location>
</feature>
<keyword evidence="3" id="KW-0234">DNA repair</keyword>
<comment type="caution">
    <text evidence="8">The sequence shown here is derived from an EMBL/GenBank/DDBJ whole genome shotgun (WGS) entry which is preliminary data.</text>
</comment>
<feature type="region of interest" description="Disordered" evidence="5">
    <location>
        <begin position="408"/>
        <end position="451"/>
    </location>
</feature>